<dbReference type="CDD" id="cd15482">
    <property type="entry name" value="Sialidase_non-viral"/>
    <property type="match status" value="1"/>
</dbReference>
<proteinExistence type="predicted"/>
<evidence type="ECO:0000313" key="1">
    <source>
        <dbReference type="EMBL" id="BAJ49346.1"/>
    </source>
</evidence>
<reference evidence="1" key="1">
    <citation type="journal article" date="2005" name="Environ. Microbiol.">
        <title>Genetic and functional properties of uncultivated thermophilic crenarchaeotes from a subsurface gold mine as revealed by analysis of genome fragments.</title>
        <authorList>
            <person name="Nunoura T."/>
            <person name="Hirayama H."/>
            <person name="Takami H."/>
            <person name="Oida H."/>
            <person name="Nishi S."/>
            <person name="Shimamura S."/>
            <person name="Suzuki Y."/>
            <person name="Inagaki F."/>
            <person name="Takai K."/>
            <person name="Nealson K.H."/>
            <person name="Horikoshi K."/>
        </authorList>
    </citation>
    <scope>NUCLEOTIDE SEQUENCE</scope>
</reference>
<reference evidence="1" key="2">
    <citation type="journal article" date="2011" name="Nucleic Acids Res.">
        <title>Insights into the evolution of Archaea and eukaryotic protein modifier systems revealed by the genome of a novel archaeal group.</title>
        <authorList>
            <person name="Nunoura T."/>
            <person name="Takaki Y."/>
            <person name="Kakuta J."/>
            <person name="Nishi S."/>
            <person name="Sugahara J."/>
            <person name="Kazama H."/>
            <person name="Chee G."/>
            <person name="Hattori M."/>
            <person name="Kanai A."/>
            <person name="Atomi H."/>
            <person name="Takai K."/>
            <person name="Takami H."/>
        </authorList>
    </citation>
    <scope>NUCLEOTIDE SEQUENCE</scope>
</reference>
<accession>E6NAJ0</accession>
<dbReference type="InterPro" id="IPR036278">
    <property type="entry name" value="Sialidase_sf"/>
</dbReference>
<dbReference type="Gene3D" id="2.60.40.10">
    <property type="entry name" value="Immunoglobulins"/>
    <property type="match status" value="1"/>
</dbReference>
<gene>
    <name evidence="1" type="ORF">HGMM_F01D06C13</name>
</gene>
<dbReference type="AlphaFoldDB" id="E6NAJ0"/>
<dbReference type="SUPFAM" id="SSF50494">
    <property type="entry name" value="Trypsin-like serine proteases"/>
    <property type="match status" value="1"/>
</dbReference>
<dbReference type="Gene3D" id="2.40.10.10">
    <property type="entry name" value="Trypsin-like serine proteases"/>
    <property type="match status" value="2"/>
</dbReference>
<dbReference type="InterPro" id="IPR009003">
    <property type="entry name" value="Peptidase_S1_PA"/>
</dbReference>
<dbReference type="Pfam" id="PF17957">
    <property type="entry name" value="Big_7"/>
    <property type="match status" value="1"/>
</dbReference>
<organism evidence="1">
    <name type="scientific">Caldiarchaeum subterraneum</name>
    <dbReference type="NCBI Taxonomy" id="311458"/>
    <lineage>
        <taxon>Archaea</taxon>
        <taxon>Nitrososphaerota</taxon>
        <taxon>Candidatus Caldarchaeales</taxon>
        <taxon>Candidatus Caldarchaeaceae</taxon>
        <taxon>Candidatus Caldarchaeum</taxon>
    </lineage>
</organism>
<name>E6NAJ0_CALS0</name>
<dbReference type="SUPFAM" id="SSF50939">
    <property type="entry name" value="Sialidases"/>
    <property type="match status" value="1"/>
</dbReference>
<protein>
    <submittedName>
        <fullName evidence="1">Uncharacterized protein</fullName>
    </submittedName>
</protein>
<dbReference type="InterPro" id="IPR013783">
    <property type="entry name" value="Ig-like_fold"/>
</dbReference>
<sequence length="695" mass="75054">MMHLIVSIAIAALLLTLTPTAHSPPQNTIQTLDDLFQTLSNRIPGFAGFHYQNETLVISMARPPDGLTAVEVSQMASVLASVEALEVLENILEGRYVIDHVRYSFNQLAQWRNQIISRQELHGLVTALDVDEVGNRLLIGVASPEQIQTVRDVLEAIGIPAEAYHTEHLVIKPLIGLRDYVRPVKGGLQIAFSIGLCTLGFNAIRNGVQGYVTNDHCTDNMGQVDGTNHYQPSVLPDYFIGVETVDPPFFTGGICPAGRRCRYSDSAFGQYASVVPFALGKIARTAGLGSLDIVGEWTILSEASSTVAGQTLNKVGRTTGWTQGQVTNTCVLTYVANTDVVRICQHIVQAGSAPGDSGSPVFKILDPTAYTVELHGILWGGSGGTLFVFSPISQIESELGPLETTFQSPSITVVSPNGGENWQIGETHQIQWTSQNLAGNVDILLSRDGGTSWETLFTNIPNTGAKDWTVTGPLTSSAKIRVRSSSNPSIYDDSDSFFSIGFTLTVLSPNGGEIWQVGTAQTITWSSPPQGTVKILISRDGGSSWQTITSTTANDGSHTWMVTGPPTNTALIKIQSNDYPAVFDQSNTIFTIIDTISPTVRVITPNGGESLKAGRIYTVRWIASDAGGIQKVIIQFSVDGGASWQTIADLNGNPGYYRWRIPRETSSQALIKIVVIDYSGNMGQDVSDGFFRIRR</sequence>
<dbReference type="EMBL" id="AP011891">
    <property type="protein sequence ID" value="BAJ49346.1"/>
    <property type="molecule type" value="Genomic_DNA"/>
</dbReference>
<dbReference type="InterPro" id="IPR043504">
    <property type="entry name" value="Peptidase_S1_PA_chymotrypsin"/>
</dbReference>